<feature type="transmembrane region" description="Helical" evidence="1">
    <location>
        <begin position="101"/>
        <end position="123"/>
    </location>
</feature>
<keyword evidence="1" id="KW-1133">Transmembrane helix</keyword>
<dbReference type="AlphaFoldDB" id="A0AAD1UPJ5"/>
<protein>
    <submittedName>
        <fullName evidence="2">Uncharacterized protein</fullName>
    </submittedName>
</protein>
<feature type="transmembrane region" description="Helical" evidence="1">
    <location>
        <begin position="279"/>
        <end position="300"/>
    </location>
</feature>
<evidence type="ECO:0000256" key="1">
    <source>
        <dbReference type="SAM" id="Phobius"/>
    </source>
</evidence>
<feature type="transmembrane region" description="Helical" evidence="1">
    <location>
        <begin position="169"/>
        <end position="190"/>
    </location>
</feature>
<organism evidence="2 3">
    <name type="scientific">Euplotes crassus</name>
    <dbReference type="NCBI Taxonomy" id="5936"/>
    <lineage>
        <taxon>Eukaryota</taxon>
        <taxon>Sar</taxon>
        <taxon>Alveolata</taxon>
        <taxon>Ciliophora</taxon>
        <taxon>Intramacronucleata</taxon>
        <taxon>Spirotrichea</taxon>
        <taxon>Hypotrichia</taxon>
        <taxon>Euplotida</taxon>
        <taxon>Euplotidae</taxon>
        <taxon>Moneuplotes</taxon>
    </lineage>
</organism>
<evidence type="ECO:0000313" key="3">
    <source>
        <dbReference type="Proteomes" id="UP001295684"/>
    </source>
</evidence>
<reference evidence="2" key="1">
    <citation type="submission" date="2023-07" db="EMBL/GenBank/DDBJ databases">
        <authorList>
            <consortium name="AG Swart"/>
            <person name="Singh M."/>
            <person name="Singh A."/>
            <person name="Seah K."/>
            <person name="Emmerich C."/>
        </authorList>
    </citation>
    <scope>NUCLEOTIDE SEQUENCE</scope>
    <source>
        <strain evidence="2">DP1</strain>
    </source>
</reference>
<feature type="transmembrane region" description="Helical" evidence="1">
    <location>
        <begin position="135"/>
        <end position="157"/>
    </location>
</feature>
<keyword evidence="1" id="KW-0472">Membrane</keyword>
<dbReference type="EMBL" id="CAMPGE010011839">
    <property type="protein sequence ID" value="CAI2370642.1"/>
    <property type="molecule type" value="Genomic_DNA"/>
</dbReference>
<name>A0AAD1UPJ5_EUPCR</name>
<proteinExistence type="predicted"/>
<evidence type="ECO:0000313" key="2">
    <source>
        <dbReference type="EMBL" id="CAI2370642.1"/>
    </source>
</evidence>
<feature type="transmembrane region" description="Helical" evidence="1">
    <location>
        <begin position="61"/>
        <end position="81"/>
    </location>
</feature>
<sequence>MGALGSRCQHPKDGQEGFDNSFGECVVFKVLGVISIINLLIVIIALFSLCKLRRTHDVSRFRFVSLSIVLLQIILCIAYWTHFVQSGSLLAQIIFQMTQEIVKYIGFYYCVYFFTAQAVEILSNKDNDFIYYTKLGLISTSGIQIVHCIVTIVLILIRDGAKNNFCRNNLWVMMRFLGLAVTFGFIFIGWRIQQSILNPLLNKQRKQNERIEDRIKVNSRDHLNVDFKEKLVESAPIDESTPNGGSRISYIEEYKDRFGSETAETINIKIKGKKKQLRVMWTILWVILIICFFEMILSATQRIKSHICRELFQNHVLDSILLFLAGWIGLLLWTWPLIYVYWAREYWMSCRYKKKQQDENEEDKHIEEYYKDNSKEKINGTDNPLPKLMIKTGFNESQEIVE</sequence>
<keyword evidence="1" id="KW-0812">Transmembrane</keyword>
<dbReference type="Proteomes" id="UP001295684">
    <property type="component" value="Unassembled WGS sequence"/>
</dbReference>
<comment type="caution">
    <text evidence="2">The sequence shown here is derived from an EMBL/GenBank/DDBJ whole genome shotgun (WGS) entry which is preliminary data.</text>
</comment>
<feature type="transmembrane region" description="Helical" evidence="1">
    <location>
        <begin position="320"/>
        <end position="342"/>
    </location>
</feature>
<gene>
    <name evidence="2" type="ORF">ECRASSUSDP1_LOCUS11959</name>
</gene>
<feature type="transmembrane region" description="Helical" evidence="1">
    <location>
        <begin position="26"/>
        <end position="49"/>
    </location>
</feature>
<accession>A0AAD1UPJ5</accession>
<keyword evidence="3" id="KW-1185">Reference proteome</keyword>